<dbReference type="InterPro" id="IPR013094">
    <property type="entry name" value="AB_hydrolase_3"/>
</dbReference>
<evidence type="ECO:0000313" key="5">
    <source>
        <dbReference type="Proteomes" id="UP000825799"/>
    </source>
</evidence>
<sequence length="312" mass="34139">MLNTELEPFLAAWNEKWSRLPQGAKPADRRALFEVIAREMRLPTPEGVETTAEHWVPSAAGDVRVRIFRHQGDQIQPCLIYMHGGAWMQGSPETHWDITARIAAANRQTVISVDYALAPEHPFPAAITQCQDVVRWANANASALGIDPERIAVGGDSAGANLAASLALAFRDSDIRIIGQLLVYPAVDFEMQRPAYVENAHAPLLSVAGMPAVNAMYCPNPEDRRNPLAAPMLAERHDGLPPAFVAVAQYDPLRDDGLDYAAKLRESGVSVELDTGAGLIHGYLRAMDYCAASRDNLGRMCSWLDQMNRSAT</sequence>
<gene>
    <name evidence="4" type="ORF">K1X15_06305</name>
</gene>
<evidence type="ECO:0000313" key="4">
    <source>
        <dbReference type="EMBL" id="QYO78169.1"/>
    </source>
</evidence>
<dbReference type="PANTHER" id="PTHR48081:SF8">
    <property type="entry name" value="ALPHA_BETA HYDROLASE FOLD-3 DOMAIN-CONTAINING PROTEIN-RELATED"/>
    <property type="match status" value="1"/>
</dbReference>
<dbReference type="GO" id="GO:0016787">
    <property type="term" value="F:hydrolase activity"/>
    <property type="evidence" value="ECO:0007669"/>
    <property type="project" value="UniProtKB-KW"/>
</dbReference>
<dbReference type="InterPro" id="IPR050300">
    <property type="entry name" value="GDXG_lipolytic_enzyme"/>
</dbReference>
<dbReference type="Proteomes" id="UP000825799">
    <property type="component" value="Chromosome"/>
</dbReference>
<evidence type="ECO:0000256" key="1">
    <source>
        <dbReference type="ARBA" id="ARBA00010515"/>
    </source>
</evidence>
<reference evidence="4 5" key="1">
    <citation type="submission" date="2021-08" db="EMBL/GenBank/DDBJ databases">
        <title>Devosia salina sp. nov., isolated from the South China Sea sediment.</title>
        <authorList>
            <person name="Zhou Z."/>
        </authorList>
    </citation>
    <scope>NUCLEOTIDE SEQUENCE [LARGE SCALE GENOMIC DNA]</scope>
    <source>
        <strain evidence="4 5">SCS-3</strain>
    </source>
</reference>
<dbReference type="PROSITE" id="PS01173">
    <property type="entry name" value="LIPASE_GDXG_HIS"/>
    <property type="match status" value="1"/>
</dbReference>
<evidence type="ECO:0000259" key="3">
    <source>
        <dbReference type="Pfam" id="PF07859"/>
    </source>
</evidence>
<comment type="similarity">
    <text evidence="1">Belongs to the 'GDXG' lipolytic enzyme family.</text>
</comment>
<dbReference type="Gene3D" id="3.40.50.1820">
    <property type="entry name" value="alpha/beta hydrolase"/>
    <property type="match status" value="1"/>
</dbReference>
<name>A0ABX8WJI3_9HYPH</name>
<proteinExistence type="inferred from homology"/>
<dbReference type="EMBL" id="CP080590">
    <property type="protein sequence ID" value="QYO78169.1"/>
    <property type="molecule type" value="Genomic_DNA"/>
</dbReference>
<accession>A0ABX8WJI3</accession>
<dbReference type="Pfam" id="PF07859">
    <property type="entry name" value="Abhydrolase_3"/>
    <property type="match status" value="1"/>
</dbReference>
<dbReference type="InterPro" id="IPR002168">
    <property type="entry name" value="Lipase_GDXG_HIS_AS"/>
</dbReference>
<dbReference type="SUPFAM" id="SSF53474">
    <property type="entry name" value="alpha/beta-Hydrolases"/>
    <property type="match status" value="1"/>
</dbReference>
<dbReference type="PANTHER" id="PTHR48081">
    <property type="entry name" value="AB HYDROLASE SUPERFAMILY PROTEIN C4A8.06C"/>
    <property type="match status" value="1"/>
</dbReference>
<protein>
    <submittedName>
        <fullName evidence="4">Alpha/beta hydrolase</fullName>
    </submittedName>
</protein>
<organism evidence="4 5">
    <name type="scientific">Devosia salina</name>
    <dbReference type="NCBI Taxonomy" id="2860336"/>
    <lineage>
        <taxon>Bacteria</taxon>
        <taxon>Pseudomonadati</taxon>
        <taxon>Pseudomonadota</taxon>
        <taxon>Alphaproteobacteria</taxon>
        <taxon>Hyphomicrobiales</taxon>
        <taxon>Devosiaceae</taxon>
        <taxon>Devosia</taxon>
    </lineage>
</organism>
<dbReference type="InterPro" id="IPR029058">
    <property type="entry name" value="AB_hydrolase_fold"/>
</dbReference>
<evidence type="ECO:0000256" key="2">
    <source>
        <dbReference type="ARBA" id="ARBA00022801"/>
    </source>
</evidence>
<keyword evidence="2 4" id="KW-0378">Hydrolase</keyword>
<feature type="domain" description="Alpha/beta hydrolase fold-3" evidence="3">
    <location>
        <begin position="79"/>
        <end position="284"/>
    </location>
</feature>
<keyword evidence="5" id="KW-1185">Reference proteome</keyword>
<dbReference type="RefSeq" id="WP_220306648.1">
    <property type="nucleotide sequence ID" value="NZ_CP080590.1"/>
</dbReference>